<dbReference type="AlphaFoldDB" id="A0A9N8WP37"/>
<name>A0A9N8WP37_9GLOM</name>
<proteinExistence type="predicted"/>
<dbReference type="Proteomes" id="UP000789570">
    <property type="component" value="Unassembled WGS sequence"/>
</dbReference>
<protein>
    <submittedName>
        <fullName evidence="1">2086_t:CDS:1</fullName>
    </submittedName>
</protein>
<sequence length="94" mass="10680">MAISTLKHPPNNILKELDGHSRNVDDHFGFVFVCRNITCFWNDSSLDEKLIKTLDVTVSSGSKLFWIYAKAYDFVTSLSEMCEKLLENNVAGFC</sequence>
<evidence type="ECO:0000313" key="2">
    <source>
        <dbReference type="Proteomes" id="UP000789570"/>
    </source>
</evidence>
<keyword evidence="2" id="KW-1185">Reference proteome</keyword>
<organism evidence="1 2">
    <name type="scientific">Funneliformis caledonium</name>
    <dbReference type="NCBI Taxonomy" id="1117310"/>
    <lineage>
        <taxon>Eukaryota</taxon>
        <taxon>Fungi</taxon>
        <taxon>Fungi incertae sedis</taxon>
        <taxon>Mucoromycota</taxon>
        <taxon>Glomeromycotina</taxon>
        <taxon>Glomeromycetes</taxon>
        <taxon>Glomerales</taxon>
        <taxon>Glomeraceae</taxon>
        <taxon>Funneliformis</taxon>
    </lineage>
</organism>
<reference evidence="1" key="1">
    <citation type="submission" date="2021-06" db="EMBL/GenBank/DDBJ databases">
        <authorList>
            <person name="Kallberg Y."/>
            <person name="Tangrot J."/>
            <person name="Rosling A."/>
        </authorList>
    </citation>
    <scope>NUCLEOTIDE SEQUENCE</scope>
    <source>
        <strain evidence="1">UK204</strain>
    </source>
</reference>
<gene>
    <name evidence="1" type="ORF">FCALED_LOCUS3328</name>
</gene>
<evidence type="ECO:0000313" key="1">
    <source>
        <dbReference type="EMBL" id="CAG8493310.1"/>
    </source>
</evidence>
<comment type="caution">
    <text evidence="1">The sequence shown here is derived from an EMBL/GenBank/DDBJ whole genome shotgun (WGS) entry which is preliminary data.</text>
</comment>
<dbReference type="EMBL" id="CAJVPQ010000572">
    <property type="protein sequence ID" value="CAG8493310.1"/>
    <property type="molecule type" value="Genomic_DNA"/>
</dbReference>
<accession>A0A9N8WP37</accession>